<dbReference type="SUPFAM" id="SSF52507">
    <property type="entry name" value="Homo-oligomeric flavin-containing Cys decarboxylases, HFCD"/>
    <property type="match status" value="1"/>
</dbReference>
<evidence type="ECO:0000259" key="7">
    <source>
        <dbReference type="Pfam" id="PF04127"/>
    </source>
</evidence>
<keyword evidence="3" id="KW-0479">Metal-binding</keyword>
<keyword evidence="3 4" id="KW-0288">FMN</keyword>
<feature type="binding site" evidence="3">
    <location>
        <position position="340"/>
    </location>
    <ligand>
        <name>CTP</name>
        <dbReference type="ChEBI" id="CHEBI:37563"/>
    </ligand>
</feature>
<keyword evidence="5" id="KW-0175">Coiled coil</keyword>
<dbReference type="PANTHER" id="PTHR14359">
    <property type="entry name" value="HOMO-OLIGOMERIC FLAVIN CONTAINING CYS DECARBOXYLASE FAMILY"/>
    <property type="match status" value="1"/>
</dbReference>
<dbReference type="RefSeq" id="WP_048875349.1">
    <property type="nucleotide sequence ID" value="NZ_CP011126.1"/>
</dbReference>
<comment type="similarity">
    <text evidence="3 4">In the N-terminal section; belongs to the HFCD (homo-oligomeric flavin containing Cys decarboxylase) superfamily.</text>
</comment>
<dbReference type="GO" id="GO:0016874">
    <property type="term" value="F:ligase activity"/>
    <property type="evidence" value="ECO:0007669"/>
    <property type="project" value="UniProtKB-KW"/>
</dbReference>
<dbReference type="InterPro" id="IPR036551">
    <property type="entry name" value="Flavin_trans-like"/>
</dbReference>
<reference evidence="8 9" key="1">
    <citation type="journal article" date="2015" name="Genome Biol. Evol.">
        <title>Distinctive Genome Reduction Rates Revealed by Genomic Analyses of Two Coxiella-Like Endosymbionts in Ticks.</title>
        <authorList>
            <person name="Gottlieb Y."/>
            <person name="Lalzar I."/>
            <person name="Klasson L."/>
        </authorList>
    </citation>
    <scope>NUCLEOTIDE SEQUENCE [LARGE SCALE GENOMIC DNA]</scope>
    <source>
        <strain evidence="8 9">CRt</strain>
    </source>
</reference>
<comment type="catalytic activity">
    <reaction evidence="3 4">
        <text>(R)-4'-phosphopantothenate + L-cysteine + CTP = N-[(R)-4-phosphopantothenoyl]-L-cysteine + CMP + diphosphate + H(+)</text>
        <dbReference type="Rhea" id="RHEA:19397"/>
        <dbReference type="ChEBI" id="CHEBI:10986"/>
        <dbReference type="ChEBI" id="CHEBI:15378"/>
        <dbReference type="ChEBI" id="CHEBI:33019"/>
        <dbReference type="ChEBI" id="CHEBI:35235"/>
        <dbReference type="ChEBI" id="CHEBI:37563"/>
        <dbReference type="ChEBI" id="CHEBI:59458"/>
        <dbReference type="ChEBI" id="CHEBI:60377"/>
        <dbReference type="EC" id="6.3.2.5"/>
    </reaction>
</comment>
<comment type="similarity">
    <text evidence="3 4">In the C-terminal section; belongs to the PPC synthetase family.</text>
</comment>
<dbReference type="Gene3D" id="3.40.50.10300">
    <property type="entry name" value="CoaB-like"/>
    <property type="match status" value="1"/>
</dbReference>
<dbReference type="EC" id="6.3.2.5" evidence="3"/>
<accession>A0ABM5UUR9</accession>
<dbReference type="PANTHER" id="PTHR14359:SF6">
    <property type="entry name" value="PHOSPHOPANTOTHENOYLCYSTEINE DECARBOXYLASE"/>
    <property type="match status" value="1"/>
</dbReference>
<dbReference type="InterPro" id="IPR003382">
    <property type="entry name" value="Flavoprotein"/>
</dbReference>
<proteinExistence type="inferred from homology"/>
<dbReference type="HAMAP" id="MF_02225">
    <property type="entry name" value="CoaBC"/>
    <property type="match status" value="1"/>
</dbReference>
<comment type="caution">
    <text evidence="3">Lacks conserved residue(s) required for the propagation of feature annotation.</text>
</comment>
<feature type="region of interest" description="Phosphopantothenoylcysteine decarboxylase" evidence="3">
    <location>
        <begin position="1"/>
        <end position="188"/>
    </location>
</feature>
<keyword evidence="9" id="KW-1185">Reference proteome</keyword>
<dbReference type="NCBIfam" id="TIGR00521">
    <property type="entry name" value="coaBC_dfp"/>
    <property type="match status" value="1"/>
</dbReference>
<comment type="pathway">
    <text evidence="3 4">Cofactor biosynthesis; coenzyme A biosynthesis; CoA from (R)-pantothenate: step 3/5.</text>
</comment>
<comment type="function">
    <text evidence="3">Catalyzes two sequential steps in the biosynthesis of coenzyme A. In the first step cysteine is conjugated to 4'-phosphopantothenate to form 4-phosphopantothenoylcysteine. In the second step the latter compound is decarboxylated to form 4'-phosphopantotheine.</text>
</comment>
<feature type="binding site" evidence="3">
    <location>
        <position position="322"/>
    </location>
    <ligand>
        <name>CTP</name>
        <dbReference type="ChEBI" id="CHEBI:37563"/>
    </ligand>
</feature>
<comment type="pathway">
    <text evidence="3 4">Cofactor biosynthesis; coenzyme A biosynthesis; CoA from (R)-pantothenate: step 2/5.</text>
</comment>
<dbReference type="Pfam" id="PF02441">
    <property type="entry name" value="Flavoprotein"/>
    <property type="match status" value="1"/>
</dbReference>
<feature type="binding site" evidence="3">
    <location>
        <position position="288"/>
    </location>
    <ligand>
        <name>CTP</name>
        <dbReference type="ChEBI" id="CHEBI:37563"/>
    </ligand>
</feature>
<feature type="region of interest" description="Phosphopantothenate--cysteine ligase" evidence="3">
    <location>
        <begin position="189"/>
        <end position="400"/>
    </location>
</feature>
<dbReference type="Gene3D" id="3.40.50.1950">
    <property type="entry name" value="Flavin prenyltransferase-like"/>
    <property type="match status" value="1"/>
</dbReference>
<feature type="binding site" evidence="3">
    <location>
        <position position="278"/>
    </location>
    <ligand>
        <name>CTP</name>
        <dbReference type="ChEBI" id="CHEBI:37563"/>
    </ligand>
</feature>
<dbReference type="EC" id="4.1.1.36" evidence="3"/>
<feature type="active site" description="Proton donor" evidence="3">
    <location>
        <position position="157"/>
    </location>
</feature>
<evidence type="ECO:0000256" key="1">
    <source>
        <dbReference type="ARBA" id="ARBA00022793"/>
    </source>
</evidence>
<feature type="binding site" evidence="3">
    <location>
        <begin position="304"/>
        <end position="307"/>
    </location>
    <ligand>
        <name>CTP</name>
        <dbReference type="ChEBI" id="CHEBI:37563"/>
    </ligand>
</feature>
<comment type="cofactor">
    <cofactor evidence="3">
        <name>FMN</name>
        <dbReference type="ChEBI" id="CHEBI:58210"/>
    </cofactor>
    <text evidence="3">Binds 1 FMN per subunit.</text>
</comment>
<comment type="function">
    <text evidence="4">Catalyzes two steps in the biosynthesis of coenzyme A. In the first step cysteine is conjugated to 4'-phosphopantothenate to form 4-phosphopantothenoylcysteine, in the latter compound is decarboxylated to form 4'-phosphopantotheine.</text>
</comment>
<evidence type="ECO:0000256" key="4">
    <source>
        <dbReference type="RuleBase" id="RU364078"/>
    </source>
</evidence>
<evidence type="ECO:0000313" key="9">
    <source>
        <dbReference type="Proteomes" id="UP000063965"/>
    </source>
</evidence>
<sequence>MLSNQKILLGITGAVAAYKSIELVRQLRERGALVRVVMTSVAKAFIGPLAFQAVSGYPVASELFSSESASEMEHITLARWCDQILVAPASADFIARLAYGHANDLLTTLCLATKAPIAVAPSMNQQMWLNKVTQANIKRLQKYGIEIFGPGIGSQACGDYGPGRLLEPEELIGCLEEPPIEKILMGKRVLITAGPTHEAIDPVRYLTNRSSGKMGYALAEVASEMGGEVTLISGPTNLSLSKKINRIDVVTAQEMFEAVMQGISNNYDVFISAAAVSDYRSEIESNTKIKKSKINLTLNLVRNPDIVSVVGGLSNKPFIVGFALETENHLENAKIKLQQKNLDMIVLNSEKAFECDENTVIVINRLGEIKKFSLNNKSFLAIDLMKLITANLIGPSVSQH</sequence>
<evidence type="ECO:0000256" key="2">
    <source>
        <dbReference type="ARBA" id="ARBA00023239"/>
    </source>
</evidence>
<dbReference type="EMBL" id="CP011126">
    <property type="protein sequence ID" value="AKQ33718.1"/>
    <property type="molecule type" value="Genomic_DNA"/>
</dbReference>
<dbReference type="Proteomes" id="UP000063965">
    <property type="component" value="Chromosome"/>
</dbReference>
<keyword evidence="3 4" id="KW-0436">Ligase</keyword>
<feature type="binding site" evidence="3">
    <location>
        <position position="336"/>
    </location>
    <ligand>
        <name>CTP</name>
        <dbReference type="ChEBI" id="CHEBI:37563"/>
    </ligand>
</feature>
<name>A0ABM5UUR9_9COXI</name>
<evidence type="ECO:0000256" key="5">
    <source>
        <dbReference type="SAM" id="Coils"/>
    </source>
</evidence>
<evidence type="ECO:0000259" key="6">
    <source>
        <dbReference type="Pfam" id="PF02441"/>
    </source>
</evidence>
<keyword evidence="2 3" id="KW-0456">Lyase</keyword>
<protein>
    <recommendedName>
        <fullName evidence="3">Coenzyme A biosynthesis bifunctional protein CoaBC</fullName>
    </recommendedName>
    <alternativeName>
        <fullName evidence="3">DNA/pantothenate metabolism flavoprotein</fullName>
    </alternativeName>
    <alternativeName>
        <fullName evidence="3">Phosphopantothenoylcysteine synthetase/decarboxylase</fullName>
        <shortName evidence="3">PPCS-PPCDC</shortName>
    </alternativeName>
    <domain>
        <recommendedName>
            <fullName evidence="3">Phosphopantothenoylcysteine decarboxylase</fullName>
            <shortName evidence="3">PPC decarboxylase</shortName>
            <shortName evidence="3">PPC-DC</shortName>
            <ecNumber evidence="3">4.1.1.36</ecNumber>
        </recommendedName>
        <alternativeName>
            <fullName evidence="3">CoaC</fullName>
        </alternativeName>
    </domain>
    <domain>
        <recommendedName>
            <fullName evidence="3">Phosphopantothenate--cysteine ligase</fullName>
            <ecNumber evidence="3">6.3.2.5</ecNumber>
        </recommendedName>
        <alternativeName>
            <fullName evidence="3">CoaB</fullName>
        </alternativeName>
        <alternativeName>
            <fullName evidence="3">Phosphopantothenoylcysteine synthetase</fullName>
            <shortName evidence="3">PPC synthetase</shortName>
            <shortName evidence="3">PPC-S</shortName>
        </alternativeName>
    </domain>
</protein>
<dbReference type="InterPro" id="IPR007085">
    <property type="entry name" value="DNA/pantothenate-metab_flavo_C"/>
</dbReference>
<keyword evidence="1 3" id="KW-0210">Decarboxylase</keyword>
<dbReference type="SUPFAM" id="SSF102645">
    <property type="entry name" value="CoaB-like"/>
    <property type="match status" value="1"/>
</dbReference>
<keyword evidence="3 4" id="KW-0285">Flavoprotein</keyword>
<keyword evidence="3" id="KW-0511">Multifunctional enzyme</keyword>
<dbReference type="Pfam" id="PF04127">
    <property type="entry name" value="DFP"/>
    <property type="match status" value="1"/>
</dbReference>
<keyword evidence="3" id="KW-0460">Magnesium</keyword>
<evidence type="ECO:0000256" key="3">
    <source>
        <dbReference type="HAMAP-Rule" id="MF_02225"/>
    </source>
</evidence>
<organism evidence="8 9">
    <name type="scientific">Candidatus Coxiella mudrowiae</name>
    <dbReference type="NCBI Taxonomy" id="2054173"/>
    <lineage>
        <taxon>Bacteria</taxon>
        <taxon>Pseudomonadati</taxon>
        <taxon>Pseudomonadota</taxon>
        <taxon>Gammaproteobacteria</taxon>
        <taxon>Legionellales</taxon>
        <taxon>Coxiellaceae</taxon>
        <taxon>Coxiella</taxon>
    </lineage>
</organism>
<feature type="coiled-coil region" evidence="5">
    <location>
        <begin position="323"/>
        <end position="350"/>
    </location>
</feature>
<evidence type="ECO:0000313" key="8">
    <source>
        <dbReference type="EMBL" id="AKQ33718.1"/>
    </source>
</evidence>
<comment type="catalytic activity">
    <reaction evidence="3 4">
        <text>N-[(R)-4-phosphopantothenoyl]-L-cysteine + H(+) = (R)-4'-phosphopantetheine + CO2</text>
        <dbReference type="Rhea" id="RHEA:16793"/>
        <dbReference type="ChEBI" id="CHEBI:15378"/>
        <dbReference type="ChEBI" id="CHEBI:16526"/>
        <dbReference type="ChEBI" id="CHEBI:59458"/>
        <dbReference type="ChEBI" id="CHEBI:61723"/>
        <dbReference type="EC" id="4.1.1.36"/>
    </reaction>
</comment>
<feature type="domain" description="Flavoprotein" evidence="6">
    <location>
        <begin position="6"/>
        <end position="175"/>
    </location>
</feature>
<gene>
    <name evidence="3 8" type="primary">coaBC</name>
    <name evidence="8" type="ORF">CleRT_10360</name>
</gene>
<dbReference type="InterPro" id="IPR005252">
    <property type="entry name" value="CoaBC"/>
</dbReference>
<feature type="domain" description="DNA/pantothenate metabolism flavoprotein C-terminal" evidence="7">
    <location>
        <begin position="184"/>
        <end position="389"/>
    </location>
</feature>
<comment type="cofactor">
    <cofactor evidence="3">
        <name>Mg(2+)</name>
        <dbReference type="ChEBI" id="CHEBI:18420"/>
    </cofactor>
</comment>
<dbReference type="InterPro" id="IPR035929">
    <property type="entry name" value="CoaB-like_sf"/>
</dbReference>